<dbReference type="EMBL" id="CP027860">
    <property type="protein sequence ID" value="AVP99069.1"/>
    <property type="molecule type" value="Genomic_DNA"/>
</dbReference>
<comment type="subcellular location">
    <subcellularLocation>
        <location evidence="1">Membrane</location>
    </subcellularLocation>
</comment>
<evidence type="ECO:0000256" key="2">
    <source>
        <dbReference type="ARBA" id="ARBA00023136"/>
    </source>
</evidence>
<dbReference type="AlphaFoldDB" id="A0A2P1PW56"/>
<keyword evidence="6" id="KW-1185">Reference proteome</keyword>
<dbReference type="Pfam" id="PF01103">
    <property type="entry name" value="Omp85"/>
    <property type="match status" value="1"/>
</dbReference>
<evidence type="ECO:0000259" key="4">
    <source>
        <dbReference type="Pfam" id="PF01103"/>
    </source>
</evidence>
<feature type="domain" description="Bacterial surface antigen (D15)" evidence="4">
    <location>
        <begin position="157"/>
        <end position="506"/>
    </location>
</feature>
<reference evidence="5 6" key="1">
    <citation type="submission" date="2018-03" db="EMBL/GenBank/DDBJ databases">
        <title>Ahniella affigens gen. nov., sp. nov., a gammaproteobacterium isolated from sandy soil near a stream.</title>
        <authorList>
            <person name="Ko Y."/>
            <person name="Kim J.-H."/>
        </authorList>
    </citation>
    <scope>NUCLEOTIDE SEQUENCE [LARGE SCALE GENOMIC DNA]</scope>
    <source>
        <strain evidence="5 6">D13</strain>
    </source>
</reference>
<accession>A0A2P1PW56</accession>
<feature type="chain" id="PRO_5015130044" description="Bacterial surface antigen (D15) domain-containing protein" evidence="3">
    <location>
        <begin position="19"/>
        <end position="544"/>
    </location>
</feature>
<dbReference type="RefSeq" id="WP_106892988.1">
    <property type="nucleotide sequence ID" value="NZ_CP027860.1"/>
</dbReference>
<dbReference type="Gene3D" id="2.40.160.50">
    <property type="entry name" value="membrane protein fhac: a member of the omp85/tpsb transporter family"/>
    <property type="match status" value="1"/>
</dbReference>
<dbReference type="Proteomes" id="UP000241074">
    <property type="component" value="Chromosome"/>
</dbReference>
<proteinExistence type="predicted"/>
<evidence type="ECO:0000256" key="1">
    <source>
        <dbReference type="ARBA" id="ARBA00004370"/>
    </source>
</evidence>
<keyword evidence="2" id="KW-0472">Membrane</keyword>
<dbReference type="OrthoDB" id="6306838at2"/>
<dbReference type="InterPro" id="IPR000184">
    <property type="entry name" value="Bac_surfAg_D15"/>
</dbReference>
<feature type="signal peptide" evidence="3">
    <location>
        <begin position="1"/>
        <end position="18"/>
    </location>
</feature>
<reference evidence="5 6" key="2">
    <citation type="submission" date="2018-03" db="EMBL/GenBank/DDBJ databases">
        <authorList>
            <person name="Keele B.F."/>
        </authorList>
    </citation>
    <scope>NUCLEOTIDE SEQUENCE [LARGE SCALE GENOMIC DNA]</scope>
    <source>
        <strain evidence="5 6">D13</strain>
    </source>
</reference>
<evidence type="ECO:0000313" key="6">
    <source>
        <dbReference type="Proteomes" id="UP000241074"/>
    </source>
</evidence>
<evidence type="ECO:0000256" key="3">
    <source>
        <dbReference type="SAM" id="SignalP"/>
    </source>
</evidence>
<sequence>MRIAISLFLGLSSVVCVAADVTTPTAAELKTLAQSGARIGTITIVPGDVFDPSRPGEDKAVYRLANRLHIDTRQETIRRVLLFKSGEAFQPRLLAESERLLRGRKQIQDAKIRVVAVRGQEVDVEVRTQDVWSLEPEISFGRSGGQNKSSFGIKESNLLGMGYSISLSYFDSVDRSGEEFDLVTPELGSRRWRANVSYADNSDGRAYAFSAARPFYAFDTPWAFSLGASDQTYDQYLYELGEKTEGFAVDARRAEVSLGRAIDLGHTTPTRTKALRWYVGLAEDQALFQRLADLSPLPTIDLAPRDLVYPFVGLEYAEDKFATTENRDAMGKTEDLQLGWYASLRIGASRESFGAGEDSWVYRFLASRTFQLNDFSSIGVNVDLSGRRTDQGLRDGRSQLDLRWDYRWNDLTTSHFSYQLVKGQNLDADHALYLGGDNGLRGYPLRYASGDKISLFSAEQRFYTDWYPWQLFKVGAAVFADVGANHFDGRPDPSGTLRDVGIGLRLFNTRSSLAKVIHIDLATPLDGDPSIDKVQLLVRTQSSF</sequence>
<dbReference type="KEGG" id="xba:C7S18_18670"/>
<organism evidence="5 6">
    <name type="scientific">Ahniella affigens</name>
    <dbReference type="NCBI Taxonomy" id="2021234"/>
    <lineage>
        <taxon>Bacteria</taxon>
        <taxon>Pseudomonadati</taxon>
        <taxon>Pseudomonadota</taxon>
        <taxon>Gammaproteobacteria</taxon>
        <taxon>Lysobacterales</taxon>
        <taxon>Rhodanobacteraceae</taxon>
        <taxon>Ahniella</taxon>
    </lineage>
</organism>
<evidence type="ECO:0000313" key="5">
    <source>
        <dbReference type="EMBL" id="AVP99069.1"/>
    </source>
</evidence>
<keyword evidence="3" id="KW-0732">Signal</keyword>
<gene>
    <name evidence="5" type="ORF">C7S18_18670</name>
</gene>
<name>A0A2P1PW56_9GAMM</name>
<protein>
    <recommendedName>
        <fullName evidence="4">Bacterial surface antigen (D15) domain-containing protein</fullName>
    </recommendedName>
</protein>